<dbReference type="NCBIfam" id="TIGR01452">
    <property type="entry name" value="PGP_euk"/>
    <property type="match status" value="1"/>
</dbReference>
<accession>A0ABP0WWR1</accession>
<dbReference type="PANTHER" id="PTHR19288">
    <property type="entry name" value="4-NITROPHENYLPHOSPHATASE-RELATED"/>
    <property type="match status" value="1"/>
</dbReference>
<dbReference type="PANTHER" id="PTHR19288:SF46">
    <property type="entry name" value="HALOACID DEHALOGENASE-LIKE HYDROLASE DOMAIN-CONTAINING PROTEIN 2"/>
    <property type="match status" value="1"/>
</dbReference>
<dbReference type="InterPro" id="IPR006349">
    <property type="entry name" value="PGP_euk"/>
</dbReference>
<reference evidence="1" key="1">
    <citation type="submission" date="2024-02" db="EMBL/GenBank/DDBJ databases">
        <authorList>
            <consortium name="ELIXIR-Norway"/>
            <consortium name="Elixir Norway"/>
        </authorList>
    </citation>
    <scope>NUCLEOTIDE SEQUENCE</scope>
</reference>
<sequence>MQTGGLCMQRVRITLQPVVISAAKPSTATACQSDNLISQRRFFRCGGLSSLQIRPLASVAEAPLLRHRSMSTVRASVEENAPFLTDAAKLIDSAKTFIFDCDGVIWKGDKLIDGVPETLDMLRSMGKKLVFVTNNSTKSRKQYGKKFESLGLDVTEEEIFASSFAAAAYLKSINFPSDKKVYVVGEAGIQLELKQAGISYIGGPEDGDKKIDLAPGHFMEHDQDVGAVVVGFDRNINYYKFQYATLCVRENPGCLFIATNCDAVTHLTDAQEWAGGGAMVGAIKGSTKKEPLVVGKPSTFMMDYLASEFQISKSEICMVGDRLDTDILFGQNGGCKTLLVLSGVTTLETLQSPDNSIQPDAYTNQISDLLSAKKVASA</sequence>
<dbReference type="InterPro" id="IPR006357">
    <property type="entry name" value="HAD-SF_hydro_IIA"/>
</dbReference>
<protein>
    <submittedName>
        <fullName evidence="1">Uncharacterized protein</fullName>
    </submittedName>
</protein>
<organism evidence="1 2">
    <name type="scientific">Sphagnum jensenii</name>
    <dbReference type="NCBI Taxonomy" id="128206"/>
    <lineage>
        <taxon>Eukaryota</taxon>
        <taxon>Viridiplantae</taxon>
        <taxon>Streptophyta</taxon>
        <taxon>Embryophyta</taxon>
        <taxon>Bryophyta</taxon>
        <taxon>Sphagnophytina</taxon>
        <taxon>Sphagnopsida</taxon>
        <taxon>Sphagnales</taxon>
        <taxon>Sphagnaceae</taxon>
        <taxon>Sphagnum</taxon>
    </lineage>
</organism>
<dbReference type="SFLD" id="SFLDG01139">
    <property type="entry name" value="C2.A:_Pyridoxal_Phosphate_Phos"/>
    <property type="match status" value="1"/>
</dbReference>
<dbReference type="EMBL" id="OZ020099">
    <property type="protein sequence ID" value="CAK9271298.1"/>
    <property type="molecule type" value="Genomic_DNA"/>
</dbReference>
<dbReference type="Pfam" id="PF13344">
    <property type="entry name" value="Hydrolase_6"/>
    <property type="match status" value="1"/>
</dbReference>
<dbReference type="SFLD" id="SFLDS00003">
    <property type="entry name" value="Haloacid_Dehalogenase"/>
    <property type="match status" value="1"/>
</dbReference>
<proteinExistence type="predicted"/>
<dbReference type="Gene3D" id="3.40.50.1000">
    <property type="entry name" value="HAD superfamily/HAD-like"/>
    <property type="match status" value="2"/>
</dbReference>
<evidence type="ECO:0000313" key="1">
    <source>
        <dbReference type="EMBL" id="CAK9271298.1"/>
    </source>
</evidence>
<keyword evidence="2" id="KW-1185">Reference proteome</keyword>
<dbReference type="SFLD" id="SFLDF00039">
    <property type="entry name" value="phosphoglycolate_phosphatase_2"/>
    <property type="match status" value="1"/>
</dbReference>
<dbReference type="InterPro" id="IPR036412">
    <property type="entry name" value="HAD-like_sf"/>
</dbReference>
<dbReference type="Pfam" id="PF13242">
    <property type="entry name" value="Hydrolase_like"/>
    <property type="match status" value="1"/>
</dbReference>
<name>A0ABP0WWR1_9BRYO</name>
<dbReference type="InterPro" id="IPR023214">
    <property type="entry name" value="HAD_sf"/>
</dbReference>
<evidence type="ECO:0000313" key="2">
    <source>
        <dbReference type="Proteomes" id="UP001497444"/>
    </source>
</evidence>
<gene>
    <name evidence="1" type="ORF">CSSPJE1EN1_LOCUS16776</name>
</gene>
<dbReference type="Proteomes" id="UP001497444">
    <property type="component" value="Chromosome 4"/>
</dbReference>
<dbReference type="NCBIfam" id="TIGR01460">
    <property type="entry name" value="HAD-SF-IIA"/>
    <property type="match status" value="1"/>
</dbReference>
<dbReference type="SUPFAM" id="SSF56784">
    <property type="entry name" value="HAD-like"/>
    <property type="match status" value="1"/>
</dbReference>